<dbReference type="EMBL" id="CAJVPU010009550">
    <property type="protein sequence ID" value="CAG8596165.1"/>
    <property type="molecule type" value="Genomic_DNA"/>
</dbReference>
<comment type="caution">
    <text evidence="1">The sequence shown here is derived from an EMBL/GenBank/DDBJ whole genome shotgun (WGS) entry which is preliminary data.</text>
</comment>
<accession>A0ACA9MMC6</accession>
<evidence type="ECO:0000313" key="2">
    <source>
        <dbReference type="Proteomes" id="UP000789702"/>
    </source>
</evidence>
<dbReference type="Proteomes" id="UP000789702">
    <property type="component" value="Unassembled WGS sequence"/>
</dbReference>
<protein>
    <submittedName>
        <fullName evidence="1">1605_t:CDS:1</fullName>
    </submittedName>
</protein>
<reference evidence="1" key="1">
    <citation type="submission" date="2021-06" db="EMBL/GenBank/DDBJ databases">
        <authorList>
            <person name="Kallberg Y."/>
            <person name="Tangrot J."/>
            <person name="Rosling A."/>
        </authorList>
    </citation>
    <scope>NUCLEOTIDE SEQUENCE</scope>
    <source>
        <strain evidence="1">IL203A</strain>
    </source>
</reference>
<name>A0ACA9MMC6_9GLOM</name>
<gene>
    <name evidence="1" type="ORF">DHETER_LOCUS7062</name>
</gene>
<keyword evidence="2" id="KW-1185">Reference proteome</keyword>
<evidence type="ECO:0000313" key="1">
    <source>
        <dbReference type="EMBL" id="CAG8596165.1"/>
    </source>
</evidence>
<feature type="non-terminal residue" evidence="1">
    <location>
        <position position="1"/>
    </location>
</feature>
<proteinExistence type="predicted"/>
<organism evidence="1 2">
    <name type="scientific">Dentiscutata heterogama</name>
    <dbReference type="NCBI Taxonomy" id="1316150"/>
    <lineage>
        <taxon>Eukaryota</taxon>
        <taxon>Fungi</taxon>
        <taxon>Fungi incertae sedis</taxon>
        <taxon>Mucoromycota</taxon>
        <taxon>Glomeromycotina</taxon>
        <taxon>Glomeromycetes</taxon>
        <taxon>Diversisporales</taxon>
        <taxon>Gigasporaceae</taxon>
        <taxon>Dentiscutata</taxon>
    </lineage>
</organism>
<sequence>KDWLSGMIDSRPYSVDCLKTIARRKFEELTSRSFEVKIHNSTNKYRIRLPEFDFENLTLDTIKTYINNPIFEDLIDGDLKIVLRIATLLTLQLATIRWIRPRASQSTIKHLYGESIYPEIDDVKLVDIMNEVKIWNINDYYSDETLNYMIEDSAFRWNTCIAPLLSKFLSFGNMKYSKFGTKAQLVEFDPGAINTEGNSIFGERSFSWKGHSDAKAALKLSPSEAIIGVAVGFNDSVQATGRSPGNEKKKDGGVKDKKTGRENMKIHETRSTLKAETDNKENLDPTEQANKSGNIN</sequence>